<feature type="domain" description="Protein kinase" evidence="1">
    <location>
        <begin position="25"/>
        <end position="300"/>
    </location>
</feature>
<comment type="caution">
    <text evidence="2">The sequence shown here is derived from an EMBL/GenBank/DDBJ whole genome shotgun (WGS) entry which is preliminary data.</text>
</comment>
<reference evidence="2" key="1">
    <citation type="journal article" date="2021" name="PeerJ">
        <title>Extensive microbial diversity within the chicken gut microbiome revealed by metagenomics and culture.</title>
        <authorList>
            <person name="Gilroy R."/>
            <person name="Ravi A."/>
            <person name="Getino M."/>
            <person name="Pursley I."/>
            <person name="Horton D.L."/>
            <person name="Alikhan N.F."/>
            <person name="Baker D."/>
            <person name="Gharbi K."/>
            <person name="Hall N."/>
            <person name="Watson M."/>
            <person name="Adriaenssens E.M."/>
            <person name="Foster-Nyarko E."/>
            <person name="Jarju S."/>
            <person name="Secka A."/>
            <person name="Antonio M."/>
            <person name="Oren A."/>
            <person name="Chaudhuri R.R."/>
            <person name="La Ragione R."/>
            <person name="Hildebrand F."/>
            <person name="Pallen M.J."/>
        </authorList>
    </citation>
    <scope>NUCLEOTIDE SEQUENCE</scope>
    <source>
        <strain evidence="2">G3-2149</strain>
    </source>
</reference>
<evidence type="ECO:0000313" key="3">
    <source>
        <dbReference type="Proteomes" id="UP000823865"/>
    </source>
</evidence>
<evidence type="ECO:0000313" key="2">
    <source>
        <dbReference type="EMBL" id="MBU3853854.1"/>
    </source>
</evidence>
<keyword evidence="2" id="KW-0808">Transferase</keyword>
<dbReference type="Gene3D" id="1.10.510.10">
    <property type="entry name" value="Transferase(Phosphotransferase) domain 1"/>
    <property type="match status" value="1"/>
</dbReference>
<protein>
    <submittedName>
        <fullName evidence="2">Serine/threonine protein kinase</fullName>
    </submittedName>
</protein>
<dbReference type="InterPro" id="IPR000719">
    <property type="entry name" value="Prot_kinase_dom"/>
</dbReference>
<dbReference type="PANTHER" id="PTHR44167:SF24">
    <property type="entry name" value="SERINE_THREONINE-PROTEIN KINASE CHK2"/>
    <property type="match status" value="1"/>
</dbReference>
<accession>A0A9E2L751</accession>
<dbReference type="PROSITE" id="PS50011">
    <property type="entry name" value="PROTEIN_KINASE_DOM"/>
    <property type="match status" value="1"/>
</dbReference>
<proteinExistence type="predicted"/>
<dbReference type="EMBL" id="JAHLFU010000181">
    <property type="protein sequence ID" value="MBU3853854.1"/>
    <property type="molecule type" value="Genomic_DNA"/>
</dbReference>
<dbReference type="GO" id="GO:0005524">
    <property type="term" value="F:ATP binding"/>
    <property type="evidence" value="ECO:0007669"/>
    <property type="project" value="InterPro"/>
</dbReference>
<dbReference type="GO" id="GO:0004674">
    <property type="term" value="F:protein serine/threonine kinase activity"/>
    <property type="evidence" value="ECO:0007669"/>
    <property type="project" value="UniProtKB-KW"/>
</dbReference>
<dbReference type="InterPro" id="IPR011009">
    <property type="entry name" value="Kinase-like_dom_sf"/>
</dbReference>
<reference evidence="2" key="2">
    <citation type="submission" date="2021-04" db="EMBL/GenBank/DDBJ databases">
        <authorList>
            <person name="Gilroy R."/>
        </authorList>
    </citation>
    <scope>NUCLEOTIDE SEQUENCE</scope>
    <source>
        <strain evidence="2">G3-2149</strain>
    </source>
</reference>
<dbReference type="SUPFAM" id="SSF56112">
    <property type="entry name" value="Protein kinase-like (PK-like)"/>
    <property type="match status" value="1"/>
</dbReference>
<dbReference type="CDD" id="cd14014">
    <property type="entry name" value="STKc_PknB_like"/>
    <property type="match status" value="1"/>
</dbReference>
<dbReference type="SMART" id="SM00220">
    <property type="entry name" value="S_TKc"/>
    <property type="match status" value="1"/>
</dbReference>
<evidence type="ECO:0000259" key="1">
    <source>
        <dbReference type="PROSITE" id="PS50011"/>
    </source>
</evidence>
<dbReference type="Proteomes" id="UP000823865">
    <property type="component" value="Unassembled WGS sequence"/>
</dbReference>
<gene>
    <name evidence="2" type="ORF">H9789_08590</name>
</gene>
<dbReference type="PROSITE" id="PS00108">
    <property type="entry name" value="PROTEIN_KINASE_ST"/>
    <property type="match status" value="1"/>
</dbReference>
<dbReference type="Pfam" id="PF00069">
    <property type="entry name" value="Pkinase"/>
    <property type="match status" value="1"/>
</dbReference>
<dbReference type="AlphaFoldDB" id="A0A9E2L751"/>
<name>A0A9E2L751_9BACT</name>
<sequence length="422" mass="48616">MNTNTTESSTSLWFNSESPYLSKEFTDITLIYQSAKGYTALYRASRMGKYFMLKALIPELSEDMFYRSALQKEFDIGYRLLHPYVVQTIGMEEVPGIGLCIVLEWIEGQTLRKWLTCHPSLQERLRIARELCEVLSYLHAQGILHRDLKPENIMITTNGSFVKLIDFGCSDADNYKILKAPAGTRHYAAPELFDPNIIPDGRADLFALGIIFKEMNTPWWKGSWRLAHIGRKCSRKERSRRYNSAQEVNKALTSTKVQTISLITFVLLLTGGLVWRMEQKNSAPNQKTQAPTLIKDTLYIVRTDTIIQQHTDTVLVGKKNYIEQQKEKKELQKLIAFTREYTLQEMKKASKIAQDTSISEIDRAAYGNNMYFAIENRIKKEVSQIANPNSLEYTTYLNLAITQMTQTMKEYNAKHPYIINKP</sequence>
<keyword evidence="2" id="KW-0418">Kinase</keyword>
<dbReference type="InterPro" id="IPR008271">
    <property type="entry name" value="Ser/Thr_kinase_AS"/>
</dbReference>
<organism evidence="2 3">
    <name type="scientific">Candidatus Paraprevotella stercoravium</name>
    <dbReference type="NCBI Taxonomy" id="2838725"/>
    <lineage>
        <taxon>Bacteria</taxon>
        <taxon>Pseudomonadati</taxon>
        <taxon>Bacteroidota</taxon>
        <taxon>Bacteroidia</taxon>
        <taxon>Bacteroidales</taxon>
        <taxon>Prevotellaceae</taxon>
        <taxon>Paraprevotella</taxon>
    </lineage>
</organism>
<dbReference type="PANTHER" id="PTHR44167">
    <property type="entry name" value="OVARIAN-SPECIFIC SERINE/THREONINE-PROTEIN KINASE LOK-RELATED"/>
    <property type="match status" value="1"/>
</dbReference>
<keyword evidence="2" id="KW-0723">Serine/threonine-protein kinase</keyword>